<keyword evidence="2" id="KW-1133">Transmembrane helix</keyword>
<evidence type="ECO:0000256" key="1">
    <source>
        <dbReference type="SAM" id="MobiDB-lite"/>
    </source>
</evidence>
<evidence type="ECO:0000313" key="5">
    <source>
        <dbReference type="Proteomes" id="UP000401717"/>
    </source>
</evidence>
<dbReference type="AlphaFoldDB" id="A0A564FUV2"/>
<dbReference type="RefSeq" id="WP_144761646.1">
    <property type="nucleotide sequence ID" value="NZ_BPQI01000171.1"/>
</dbReference>
<sequence length="59" mass="6345">MAESGSLIITLALITLVIAVAFALVMRIRVAQKKGDPERSSIIHDHGGPPRQNMPGTEH</sequence>
<dbReference type="Proteomes" id="UP000401717">
    <property type="component" value="Unassembled WGS sequence"/>
</dbReference>
<feature type="region of interest" description="Disordered" evidence="1">
    <location>
        <begin position="32"/>
        <end position="59"/>
    </location>
</feature>
<evidence type="ECO:0000313" key="3">
    <source>
        <dbReference type="EMBL" id="GJD58815.1"/>
    </source>
</evidence>
<reference evidence="4 5" key="1">
    <citation type="submission" date="2019-06" db="EMBL/GenBank/DDBJ databases">
        <authorList>
            <person name="Rodrigo-Torres L."/>
            <person name="Arahal R. D."/>
            <person name="Lucena T."/>
        </authorList>
    </citation>
    <scope>NUCLEOTIDE SEQUENCE [LARGE SCALE GENOMIC DNA]</scope>
    <source>
        <strain evidence="4 5">SW08-7</strain>
    </source>
</reference>
<evidence type="ECO:0000313" key="6">
    <source>
        <dbReference type="Proteomes" id="UP001055303"/>
    </source>
</evidence>
<keyword evidence="2" id="KW-0472">Membrane</keyword>
<protein>
    <submittedName>
        <fullName evidence="4">Uncharacterized protein</fullName>
    </submittedName>
</protein>
<evidence type="ECO:0000256" key="2">
    <source>
        <dbReference type="SAM" id="Phobius"/>
    </source>
</evidence>
<organism evidence="4 5">
    <name type="scientific">Methylobacterium dankookense</name>
    <dbReference type="NCBI Taxonomy" id="560405"/>
    <lineage>
        <taxon>Bacteria</taxon>
        <taxon>Pseudomonadati</taxon>
        <taxon>Pseudomonadota</taxon>
        <taxon>Alphaproteobacteria</taxon>
        <taxon>Hyphomicrobiales</taxon>
        <taxon>Methylobacteriaceae</taxon>
        <taxon>Methylobacterium</taxon>
    </lineage>
</organism>
<accession>A0A564FUV2</accession>
<proteinExistence type="predicted"/>
<dbReference type="Proteomes" id="UP001055303">
    <property type="component" value="Unassembled WGS sequence"/>
</dbReference>
<evidence type="ECO:0000313" key="4">
    <source>
        <dbReference type="EMBL" id="VUF11568.1"/>
    </source>
</evidence>
<feature type="compositionally biased region" description="Basic and acidic residues" evidence="1">
    <location>
        <begin position="33"/>
        <end position="48"/>
    </location>
</feature>
<dbReference type="EMBL" id="BPQI01000171">
    <property type="protein sequence ID" value="GJD58815.1"/>
    <property type="molecule type" value="Genomic_DNA"/>
</dbReference>
<gene>
    <name evidence="3" type="ORF">IFDJLNFL_4740</name>
    <name evidence="4" type="ORF">MTDSW087_01251</name>
</gene>
<reference evidence="3" key="2">
    <citation type="journal article" date="2021" name="Front. Microbiol.">
        <title>Comprehensive Comparative Genomics and Phenotyping of Methylobacterium Species.</title>
        <authorList>
            <person name="Alessa O."/>
            <person name="Ogura Y."/>
            <person name="Fujitani Y."/>
            <person name="Takami H."/>
            <person name="Hayashi T."/>
            <person name="Sahin N."/>
            <person name="Tani A."/>
        </authorList>
    </citation>
    <scope>NUCLEOTIDE SEQUENCE</scope>
    <source>
        <strain evidence="3">DSM 22415</strain>
    </source>
</reference>
<feature type="transmembrane region" description="Helical" evidence="2">
    <location>
        <begin position="6"/>
        <end position="25"/>
    </location>
</feature>
<dbReference type="EMBL" id="CABFVH010000005">
    <property type="protein sequence ID" value="VUF11568.1"/>
    <property type="molecule type" value="Genomic_DNA"/>
</dbReference>
<keyword evidence="6" id="KW-1185">Reference proteome</keyword>
<name>A0A564FUV2_9HYPH</name>
<keyword evidence="2" id="KW-0812">Transmembrane</keyword>
<reference evidence="3" key="3">
    <citation type="submission" date="2021-08" db="EMBL/GenBank/DDBJ databases">
        <authorList>
            <person name="Tani A."/>
            <person name="Ola A."/>
            <person name="Ogura Y."/>
            <person name="Katsura K."/>
            <person name="Hayashi T."/>
        </authorList>
    </citation>
    <scope>NUCLEOTIDE SEQUENCE</scope>
    <source>
        <strain evidence="3">DSM 22415</strain>
    </source>
</reference>